<gene>
    <name evidence="1" type="ORF">SDC9_179588</name>
</gene>
<organism evidence="1">
    <name type="scientific">bioreactor metagenome</name>
    <dbReference type="NCBI Taxonomy" id="1076179"/>
    <lineage>
        <taxon>unclassified sequences</taxon>
        <taxon>metagenomes</taxon>
        <taxon>ecological metagenomes</taxon>
    </lineage>
</organism>
<dbReference type="AlphaFoldDB" id="A0A645H1B5"/>
<evidence type="ECO:0000313" key="1">
    <source>
        <dbReference type="EMBL" id="MPN32112.1"/>
    </source>
</evidence>
<protein>
    <submittedName>
        <fullName evidence="1">Uncharacterized protein</fullName>
    </submittedName>
</protein>
<accession>A0A645H1B5</accession>
<proteinExistence type="predicted"/>
<comment type="caution">
    <text evidence="1">The sequence shown here is derived from an EMBL/GenBank/DDBJ whole genome shotgun (WGS) entry which is preliminary data.</text>
</comment>
<dbReference type="EMBL" id="VSSQ01083943">
    <property type="protein sequence ID" value="MPN32112.1"/>
    <property type="molecule type" value="Genomic_DNA"/>
</dbReference>
<reference evidence="1" key="1">
    <citation type="submission" date="2019-08" db="EMBL/GenBank/DDBJ databases">
        <authorList>
            <person name="Kucharzyk K."/>
            <person name="Murdoch R.W."/>
            <person name="Higgins S."/>
            <person name="Loffler F."/>
        </authorList>
    </citation>
    <scope>NUCLEOTIDE SEQUENCE</scope>
</reference>
<sequence length="81" mass="8997">MILQARDLIAKLCLHRGKEFRVRGIHGAAEHAVLPDEQAFFITEIVESLVLVEPASPNSDHIHVGFDARLQKLVIPIFGDS</sequence>
<name>A0A645H1B5_9ZZZZ</name>